<dbReference type="SUPFAM" id="SSF53850">
    <property type="entry name" value="Periplasmic binding protein-like II"/>
    <property type="match status" value="1"/>
</dbReference>
<proteinExistence type="inferred from homology"/>
<dbReference type="EMBL" id="CABVQC010000004">
    <property type="protein sequence ID" value="VWB26564.1"/>
    <property type="molecule type" value="Genomic_DNA"/>
</dbReference>
<organism evidence="7 8">
    <name type="scientific">Burkholderia aenigmatica</name>
    <dbReference type="NCBI Taxonomy" id="2015348"/>
    <lineage>
        <taxon>Bacteria</taxon>
        <taxon>Pseudomonadati</taxon>
        <taxon>Pseudomonadota</taxon>
        <taxon>Betaproteobacteria</taxon>
        <taxon>Burkholderiales</taxon>
        <taxon>Burkholderiaceae</taxon>
        <taxon>Burkholderia</taxon>
        <taxon>Burkholderia cepacia complex</taxon>
    </lineage>
</organism>
<accession>A0A6P2I706</accession>
<dbReference type="Gene3D" id="3.40.190.10">
    <property type="entry name" value="Periplasmic binding protein-like II"/>
    <property type="match status" value="2"/>
</dbReference>
<dbReference type="PROSITE" id="PS01039">
    <property type="entry name" value="SBP_BACTERIAL_3"/>
    <property type="match status" value="1"/>
</dbReference>
<protein>
    <submittedName>
        <fullName evidence="7">Amino acid ABC transporter substrate-binding protein</fullName>
    </submittedName>
</protein>
<dbReference type="SMART" id="SM00062">
    <property type="entry name" value="PBPb"/>
    <property type="match status" value="1"/>
</dbReference>
<sequence length="257" mass="27743">MNFNHLLKRAAVAALILASSSAAMADDVIRIATEGAYPPFNYKDADGSLKGFDVDIAKALCDQMKAKCTIVAQDWDGMIPALLSHKFDAIIASMSITPERKKVIAFSNRYYSTSGAFLVQKNGGIKGQRPADLKGKTIAAQAATPYSVWLPKAYPDSKIRLYNTADEAFLDLAAGRVDIVVADQTAEQGWLDKNAKGCCEIKGARLTDPAVIGEGAGIGIRKGDKALADRFNQAIAEIVKDGTYKKINAKYFPIDIY</sequence>
<dbReference type="PANTHER" id="PTHR35936:SF17">
    <property type="entry name" value="ARGININE-BINDING EXTRACELLULAR PROTEIN ARTP"/>
    <property type="match status" value="1"/>
</dbReference>
<evidence type="ECO:0000313" key="8">
    <source>
        <dbReference type="Proteomes" id="UP000494261"/>
    </source>
</evidence>
<comment type="subcellular location">
    <subcellularLocation>
        <location evidence="1">Cell envelope</location>
    </subcellularLocation>
</comment>
<dbReference type="RefSeq" id="WP_175021476.1">
    <property type="nucleotide sequence ID" value="NZ_CABVQC010000004.1"/>
</dbReference>
<dbReference type="GO" id="GO:0030313">
    <property type="term" value="C:cell envelope"/>
    <property type="evidence" value="ECO:0007669"/>
    <property type="project" value="UniProtKB-SubCell"/>
</dbReference>
<feature type="chain" id="PRO_5027114131" evidence="5">
    <location>
        <begin position="26"/>
        <end position="257"/>
    </location>
</feature>
<dbReference type="Pfam" id="PF00497">
    <property type="entry name" value="SBP_bac_3"/>
    <property type="match status" value="1"/>
</dbReference>
<dbReference type="Proteomes" id="UP000494261">
    <property type="component" value="Unassembled WGS sequence"/>
</dbReference>
<dbReference type="InterPro" id="IPR018313">
    <property type="entry name" value="SBP_3_CS"/>
</dbReference>
<dbReference type="PANTHER" id="PTHR35936">
    <property type="entry name" value="MEMBRANE-BOUND LYTIC MUREIN TRANSGLYCOSYLASE F"/>
    <property type="match status" value="1"/>
</dbReference>
<feature type="domain" description="Solute-binding protein family 3/N-terminal" evidence="6">
    <location>
        <begin position="28"/>
        <end position="255"/>
    </location>
</feature>
<keyword evidence="3 5" id="KW-0732">Signal</keyword>
<dbReference type="InterPro" id="IPR001638">
    <property type="entry name" value="Solute-binding_3/MltF_N"/>
</dbReference>
<gene>
    <name evidence="7" type="ORF">BLA13014_00976</name>
</gene>
<dbReference type="AlphaFoldDB" id="A0A6P2I706"/>
<feature type="signal peptide" evidence="5">
    <location>
        <begin position="1"/>
        <end position="25"/>
    </location>
</feature>
<evidence type="ECO:0000313" key="7">
    <source>
        <dbReference type="EMBL" id="VWB26564.1"/>
    </source>
</evidence>
<evidence type="ECO:0000256" key="1">
    <source>
        <dbReference type="ARBA" id="ARBA00004196"/>
    </source>
</evidence>
<evidence type="ECO:0000256" key="3">
    <source>
        <dbReference type="ARBA" id="ARBA00022729"/>
    </source>
</evidence>
<evidence type="ECO:0000256" key="2">
    <source>
        <dbReference type="ARBA" id="ARBA00010333"/>
    </source>
</evidence>
<name>A0A6P2I706_9BURK</name>
<reference evidence="7 8" key="1">
    <citation type="submission" date="2019-09" db="EMBL/GenBank/DDBJ databases">
        <authorList>
            <person name="Depoorter E."/>
        </authorList>
    </citation>
    <scope>NUCLEOTIDE SEQUENCE [LARGE SCALE GENOMIC DNA]</scope>
    <source>
        <strain evidence="7">LMG 13014</strain>
    </source>
</reference>
<evidence type="ECO:0000256" key="5">
    <source>
        <dbReference type="SAM" id="SignalP"/>
    </source>
</evidence>
<evidence type="ECO:0000256" key="4">
    <source>
        <dbReference type="RuleBase" id="RU003744"/>
    </source>
</evidence>
<evidence type="ECO:0000259" key="6">
    <source>
        <dbReference type="SMART" id="SM00062"/>
    </source>
</evidence>
<comment type="similarity">
    <text evidence="2 4">Belongs to the bacterial solute-binding protein 3 family.</text>
</comment>